<comment type="caution">
    <text evidence="3">The sequence shown here is derived from an EMBL/GenBank/DDBJ whole genome shotgun (WGS) entry which is preliminary data.</text>
</comment>
<feature type="transmembrane region" description="Helical" evidence="1">
    <location>
        <begin position="140"/>
        <end position="160"/>
    </location>
</feature>
<evidence type="ECO:0000256" key="1">
    <source>
        <dbReference type="SAM" id="Phobius"/>
    </source>
</evidence>
<feature type="transmembrane region" description="Helical" evidence="1">
    <location>
        <begin position="71"/>
        <end position="90"/>
    </location>
</feature>
<protein>
    <recommendedName>
        <fullName evidence="6">Transmemrbane protein</fullName>
    </recommendedName>
</protein>
<keyword evidence="1" id="KW-1133">Transmembrane helix</keyword>
<accession>A0A7W6ZCD4</accession>
<evidence type="ECO:0000313" key="4">
    <source>
        <dbReference type="Proteomes" id="UP000523431"/>
    </source>
</evidence>
<dbReference type="EMBL" id="JACIID010000001">
    <property type="protein sequence ID" value="MBB4533443.1"/>
    <property type="molecule type" value="Genomic_DNA"/>
</dbReference>
<organism evidence="3 4">
    <name type="scientific">Rhizobium etli</name>
    <dbReference type="NCBI Taxonomy" id="29449"/>
    <lineage>
        <taxon>Bacteria</taxon>
        <taxon>Pseudomonadati</taxon>
        <taxon>Pseudomonadota</taxon>
        <taxon>Alphaproteobacteria</taxon>
        <taxon>Hyphomicrobiales</taxon>
        <taxon>Rhizobiaceae</taxon>
        <taxon>Rhizobium/Agrobacterium group</taxon>
        <taxon>Rhizobium</taxon>
    </lineage>
</organism>
<evidence type="ECO:0000313" key="2">
    <source>
        <dbReference type="EMBL" id="MBB4477611.1"/>
    </source>
</evidence>
<dbReference type="EMBL" id="JACIHU010000001">
    <property type="protein sequence ID" value="MBB4477611.1"/>
    <property type="molecule type" value="Genomic_DNA"/>
</dbReference>
<proteinExistence type="predicted"/>
<dbReference type="AlphaFoldDB" id="A0A7W6ZCD4"/>
<evidence type="ECO:0000313" key="5">
    <source>
        <dbReference type="Proteomes" id="UP000557344"/>
    </source>
</evidence>
<sequence>MQALILSPLVAVCGIEFANSTNAIGAVASGKEGRPCRPPRFLPFLPEQQAETETMSEPQTDEKIDATFRNGSLTATGIILGFSLNFISLWVSNPNDWSRVDLLPMAFLTVGIAFQVKVFADLLARDSLLAVKYDRARRLFLIGLSIVAIGMGIALLNDILGLSSMRMFG</sequence>
<evidence type="ECO:0008006" key="6">
    <source>
        <dbReference type="Google" id="ProtNLM"/>
    </source>
</evidence>
<evidence type="ECO:0000313" key="3">
    <source>
        <dbReference type="EMBL" id="MBB4533443.1"/>
    </source>
</evidence>
<reference evidence="4 5" key="1">
    <citation type="submission" date="2020-08" db="EMBL/GenBank/DDBJ databases">
        <title>Genomic Encyclopedia of Type Strains, Phase IV (KMG-V): Genome sequencing to study the core and pangenomes of soil and plant-associated prokaryotes.</title>
        <authorList>
            <person name="Whitman W."/>
        </authorList>
    </citation>
    <scope>NUCLEOTIDE SEQUENCE [LARGE SCALE GENOMIC DNA]</scope>
    <source>
        <strain evidence="2 5">SEMIA 471</strain>
        <strain evidence="3 4">SEMIA 489</strain>
    </source>
</reference>
<dbReference type="Proteomes" id="UP000557344">
    <property type="component" value="Unassembled WGS sequence"/>
</dbReference>
<feature type="transmembrane region" description="Helical" evidence="1">
    <location>
        <begin position="102"/>
        <end position="120"/>
    </location>
</feature>
<gene>
    <name evidence="2" type="ORF">GGE46_000152</name>
    <name evidence="3" type="ORF">GGE57_000152</name>
</gene>
<dbReference type="Proteomes" id="UP000523431">
    <property type="component" value="Unassembled WGS sequence"/>
</dbReference>
<name>A0A7W6ZCD4_RHIET</name>
<keyword evidence="1" id="KW-0812">Transmembrane</keyword>
<keyword evidence="1" id="KW-0472">Membrane</keyword>